<gene>
    <name evidence="2" type="ORF">DFR26_0970</name>
</gene>
<protein>
    <submittedName>
        <fullName evidence="2">Uncharacterized protein</fullName>
    </submittedName>
</protein>
<sequence>MNVKFAAALSLALGAALLTGCEKKPETAMDNAAEAVGDATDTRENEGMKDAMEDMKDAAADAGDAMGDAAEDAGEAMSDAASDAKDSMNDMMNGDK</sequence>
<reference evidence="2 3" key="1">
    <citation type="submission" date="2018-08" db="EMBL/GenBank/DDBJ databases">
        <title>Genomic Encyclopedia of Type Strains, Phase IV (KMG-IV): sequencing the most valuable type-strain genomes for metagenomic binning, comparative biology and taxonomic classification.</title>
        <authorList>
            <person name="Goeker M."/>
        </authorList>
    </citation>
    <scope>NUCLEOTIDE SEQUENCE [LARGE SCALE GENOMIC DNA]</scope>
    <source>
        <strain evidence="2 3">DSM 26022</strain>
    </source>
</reference>
<dbReference type="Gene3D" id="1.20.120.20">
    <property type="entry name" value="Apolipoprotein"/>
    <property type="match status" value="1"/>
</dbReference>
<dbReference type="AlphaFoldDB" id="A0A3E0H7L4"/>
<proteinExistence type="predicted"/>
<name>A0A3E0H7L4_9GAMM</name>
<accession>A0A3E0H7L4</accession>
<dbReference type="PROSITE" id="PS51257">
    <property type="entry name" value="PROKAR_LIPOPROTEIN"/>
    <property type="match status" value="1"/>
</dbReference>
<dbReference type="EMBL" id="QUNR01000002">
    <property type="protein sequence ID" value="REH38806.1"/>
    <property type="molecule type" value="Genomic_DNA"/>
</dbReference>
<comment type="caution">
    <text evidence="2">The sequence shown here is derived from an EMBL/GenBank/DDBJ whole genome shotgun (WGS) entry which is preliminary data.</text>
</comment>
<feature type="compositionally biased region" description="Basic and acidic residues" evidence="1">
    <location>
        <begin position="82"/>
        <end position="96"/>
    </location>
</feature>
<feature type="region of interest" description="Disordered" evidence="1">
    <location>
        <begin position="60"/>
        <end position="96"/>
    </location>
</feature>
<evidence type="ECO:0000256" key="1">
    <source>
        <dbReference type="SAM" id="MobiDB-lite"/>
    </source>
</evidence>
<keyword evidence="3" id="KW-1185">Reference proteome</keyword>
<dbReference type="RefSeq" id="WP_220375702.1">
    <property type="nucleotide sequence ID" value="NZ_QUNR01000002.1"/>
</dbReference>
<organism evidence="2 3">
    <name type="scientific">Paraperlucidibaca baekdonensis</name>
    <dbReference type="NCBI Taxonomy" id="748120"/>
    <lineage>
        <taxon>Bacteria</taxon>
        <taxon>Pseudomonadati</taxon>
        <taxon>Pseudomonadota</taxon>
        <taxon>Gammaproteobacteria</taxon>
        <taxon>Moraxellales</taxon>
        <taxon>Moraxellaceae</taxon>
        <taxon>Paraperlucidibaca</taxon>
    </lineage>
</organism>
<evidence type="ECO:0000313" key="3">
    <source>
        <dbReference type="Proteomes" id="UP000256774"/>
    </source>
</evidence>
<dbReference type="Proteomes" id="UP000256774">
    <property type="component" value="Unassembled WGS sequence"/>
</dbReference>
<evidence type="ECO:0000313" key="2">
    <source>
        <dbReference type="EMBL" id="REH38806.1"/>
    </source>
</evidence>